<protein>
    <submittedName>
        <fullName evidence="3">Uncharacterized protein</fullName>
    </submittedName>
</protein>
<name>A0A4Y6UZV4_SACBS</name>
<keyword evidence="2" id="KW-0812">Transmembrane</keyword>
<evidence type="ECO:0000313" key="4">
    <source>
        <dbReference type="Proteomes" id="UP000316968"/>
    </source>
</evidence>
<gene>
    <name evidence="3" type="ORF">FFV09_14590</name>
</gene>
<feature type="transmembrane region" description="Helical" evidence="2">
    <location>
        <begin position="40"/>
        <end position="58"/>
    </location>
</feature>
<reference evidence="3 4" key="1">
    <citation type="submission" date="2019-06" db="EMBL/GenBank/DDBJ databases">
        <title>Saccharibacillus brassicae sp. nov., an endophytic bacterium isolated from Chinese cabbage seeds (Brassica pekinensis).</title>
        <authorList>
            <person name="Jiang L."/>
            <person name="Lee J."/>
            <person name="Kim S.W."/>
        </authorList>
    </citation>
    <scope>NUCLEOTIDE SEQUENCE [LARGE SCALE GENOMIC DNA]</scope>
    <source>
        <strain evidence="4">KCTC 43072 / ATSA2</strain>
    </source>
</reference>
<dbReference type="EMBL" id="CP041217">
    <property type="protein sequence ID" value="QDH21956.1"/>
    <property type="molecule type" value="Genomic_DNA"/>
</dbReference>
<proteinExistence type="predicted"/>
<feature type="transmembrane region" description="Helical" evidence="2">
    <location>
        <begin position="12"/>
        <end position="28"/>
    </location>
</feature>
<dbReference type="OrthoDB" id="2086750at2"/>
<accession>A0A4Y6UZV4</accession>
<dbReference type="RefSeq" id="WP_141448500.1">
    <property type="nucleotide sequence ID" value="NZ_CP041217.1"/>
</dbReference>
<evidence type="ECO:0000256" key="2">
    <source>
        <dbReference type="SAM" id="Phobius"/>
    </source>
</evidence>
<dbReference type="AlphaFoldDB" id="A0A4Y6UZV4"/>
<evidence type="ECO:0000256" key="1">
    <source>
        <dbReference type="SAM" id="MobiDB-lite"/>
    </source>
</evidence>
<keyword evidence="2" id="KW-0472">Membrane</keyword>
<keyword evidence="4" id="KW-1185">Reference proteome</keyword>
<sequence length="133" mass="14881">MNQHEPNLPKKKGIAIVLLAYMGPYAYLMMLQDYQDPSRFGWMCLMVGCVTVLLALMARAFDVSGRRRQCVIDHVLLSVGAKHSRFALGEILRAVSAEPGAVDLCRWASGCADRRPARRPSVGPARERQEEHE</sequence>
<dbReference type="KEGG" id="saca:FFV09_14590"/>
<organism evidence="3 4">
    <name type="scientific">Saccharibacillus brassicae</name>
    <dbReference type="NCBI Taxonomy" id="2583377"/>
    <lineage>
        <taxon>Bacteria</taxon>
        <taxon>Bacillati</taxon>
        <taxon>Bacillota</taxon>
        <taxon>Bacilli</taxon>
        <taxon>Bacillales</taxon>
        <taxon>Paenibacillaceae</taxon>
        <taxon>Saccharibacillus</taxon>
    </lineage>
</organism>
<feature type="region of interest" description="Disordered" evidence="1">
    <location>
        <begin position="114"/>
        <end position="133"/>
    </location>
</feature>
<keyword evidence="2" id="KW-1133">Transmembrane helix</keyword>
<evidence type="ECO:0000313" key="3">
    <source>
        <dbReference type="EMBL" id="QDH21956.1"/>
    </source>
</evidence>
<dbReference type="Proteomes" id="UP000316968">
    <property type="component" value="Chromosome"/>
</dbReference>